<dbReference type="Proteomes" id="UP001172082">
    <property type="component" value="Unassembled WGS sequence"/>
</dbReference>
<proteinExistence type="predicted"/>
<name>A0ABT8KJJ6_9BACT</name>
<reference evidence="2" key="1">
    <citation type="submission" date="2023-06" db="EMBL/GenBank/DDBJ databases">
        <title>Genomic of Parafulvivirga corallium.</title>
        <authorList>
            <person name="Wang G."/>
        </authorList>
    </citation>
    <scope>NUCLEOTIDE SEQUENCE</scope>
    <source>
        <strain evidence="2">BMA10</strain>
    </source>
</reference>
<evidence type="ECO:0000313" key="2">
    <source>
        <dbReference type="EMBL" id="MDN5200869.1"/>
    </source>
</evidence>
<dbReference type="Pfam" id="PF06902">
    <property type="entry name" value="Fer4_19"/>
    <property type="match status" value="1"/>
</dbReference>
<comment type="caution">
    <text evidence="2">The sequence shown here is derived from an EMBL/GenBank/DDBJ whole genome shotgun (WGS) entry which is preliminary data.</text>
</comment>
<dbReference type="InterPro" id="IPR010693">
    <property type="entry name" value="Divergent_4Fe-4S_mono-cluster"/>
</dbReference>
<protein>
    <submittedName>
        <fullName evidence="2">(4Fe-4S)-binding protein</fullName>
    </submittedName>
</protein>
<accession>A0ABT8KJJ6</accession>
<dbReference type="EMBL" id="JAUJEA010000002">
    <property type="protein sequence ID" value="MDN5200869.1"/>
    <property type="molecule type" value="Genomic_DNA"/>
</dbReference>
<dbReference type="RefSeq" id="WP_346750899.1">
    <property type="nucleotide sequence ID" value="NZ_JAUJEA010000002.1"/>
</dbReference>
<sequence length="79" mass="8788">MDKQLSGKMEKEIRKEYSNGEVTVIWQPHLCIHSGICVKGLASVFQPKEKPWIKMDGASTQAIIDQVKQCPSGALSCKK</sequence>
<organism evidence="2 3">
    <name type="scientific">Splendidivirga corallicola</name>
    <dbReference type="NCBI Taxonomy" id="3051826"/>
    <lineage>
        <taxon>Bacteria</taxon>
        <taxon>Pseudomonadati</taxon>
        <taxon>Bacteroidota</taxon>
        <taxon>Cytophagia</taxon>
        <taxon>Cytophagales</taxon>
        <taxon>Splendidivirgaceae</taxon>
        <taxon>Splendidivirga</taxon>
    </lineage>
</organism>
<gene>
    <name evidence="2" type="ORF">QQ008_05840</name>
</gene>
<feature type="domain" description="Divergent 4Fe-4S mono-cluster" evidence="1">
    <location>
        <begin position="17"/>
        <end position="77"/>
    </location>
</feature>
<evidence type="ECO:0000259" key="1">
    <source>
        <dbReference type="Pfam" id="PF06902"/>
    </source>
</evidence>
<evidence type="ECO:0000313" key="3">
    <source>
        <dbReference type="Proteomes" id="UP001172082"/>
    </source>
</evidence>
<keyword evidence="3" id="KW-1185">Reference proteome</keyword>